<evidence type="ECO:0000313" key="2">
    <source>
        <dbReference type="EMBL" id="KAL3284321.1"/>
    </source>
</evidence>
<keyword evidence="3" id="KW-1185">Reference proteome</keyword>
<dbReference type="Proteomes" id="UP001516400">
    <property type="component" value="Unassembled WGS sequence"/>
</dbReference>
<dbReference type="AlphaFoldDB" id="A0ABD2P112"/>
<proteinExistence type="predicted"/>
<comment type="caution">
    <text evidence="2">The sequence shown here is derived from an EMBL/GenBank/DDBJ whole genome shotgun (WGS) entry which is preliminary data.</text>
</comment>
<sequence length="139" mass="15552">MDPSFFYGRSKHINSIPGDGSLSDANGLASDSDPEYETYPTPAFARKQIIIPESESDMPDDDNAVLLTSATSKAKNKKAKQTKAKVKWEAGKLDVYDRDNLKFRGIADLPEIIQRLNTPAYFIFLFTNKLIDLFCLLIS</sequence>
<organism evidence="2 3">
    <name type="scientific">Cryptolaemus montrouzieri</name>
    <dbReference type="NCBI Taxonomy" id="559131"/>
    <lineage>
        <taxon>Eukaryota</taxon>
        <taxon>Metazoa</taxon>
        <taxon>Ecdysozoa</taxon>
        <taxon>Arthropoda</taxon>
        <taxon>Hexapoda</taxon>
        <taxon>Insecta</taxon>
        <taxon>Pterygota</taxon>
        <taxon>Neoptera</taxon>
        <taxon>Endopterygota</taxon>
        <taxon>Coleoptera</taxon>
        <taxon>Polyphaga</taxon>
        <taxon>Cucujiformia</taxon>
        <taxon>Coccinelloidea</taxon>
        <taxon>Coccinellidae</taxon>
        <taxon>Scymninae</taxon>
        <taxon>Scymnini</taxon>
        <taxon>Cryptolaemus</taxon>
    </lineage>
</organism>
<dbReference type="EMBL" id="JABFTP020000165">
    <property type="protein sequence ID" value="KAL3284321.1"/>
    <property type="molecule type" value="Genomic_DNA"/>
</dbReference>
<feature type="region of interest" description="Disordered" evidence="1">
    <location>
        <begin position="14"/>
        <end position="37"/>
    </location>
</feature>
<protein>
    <submittedName>
        <fullName evidence="2">Uncharacterized protein</fullName>
    </submittedName>
</protein>
<evidence type="ECO:0000313" key="3">
    <source>
        <dbReference type="Proteomes" id="UP001516400"/>
    </source>
</evidence>
<gene>
    <name evidence="2" type="ORF">HHI36_018485</name>
</gene>
<name>A0ABD2P112_9CUCU</name>
<evidence type="ECO:0000256" key="1">
    <source>
        <dbReference type="SAM" id="MobiDB-lite"/>
    </source>
</evidence>
<accession>A0ABD2P112</accession>
<reference evidence="2 3" key="1">
    <citation type="journal article" date="2021" name="BMC Biol.">
        <title>Horizontally acquired antibacterial genes associated with adaptive radiation of ladybird beetles.</title>
        <authorList>
            <person name="Li H.S."/>
            <person name="Tang X.F."/>
            <person name="Huang Y.H."/>
            <person name="Xu Z.Y."/>
            <person name="Chen M.L."/>
            <person name="Du X.Y."/>
            <person name="Qiu B.Y."/>
            <person name="Chen P.T."/>
            <person name="Zhang W."/>
            <person name="Slipinski A."/>
            <person name="Escalona H.E."/>
            <person name="Waterhouse R.M."/>
            <person name="Zwick A."/>
            <person name="Pang H."/>
        </authorList>
    </citation>
    <scope>NUCLEOTIDE SEQUENCE [LARGE SCALE GENOMIC DNA]</scope>
    <source>
        <strain evidence="2">SYSU2018</strain>
    </source>
</reference>